<dbReference type="InterPro" id="IPR051612">
    <property type="entry name" value="Teichoic_Acid_Biosynth"/>
</dbReference>
<keyword evidence="4" id="KW-0808">Transferase</keyword>
<dbReference type="Gene3D" id="3.40.50.12580">
    <property type="match status" value="1"/>
</dbReference>
<evidence type="ECO:0000256" key="6">
    <source>
        <dbReference type="ARBA" id="ARBA00023136"/>
    </source>
</evidence>
<dbReference type="InterPro" id="IPR043148">
    <property type="entry name" value="TagF_C"/>
</dbReference>
<evidence type="ECO:0000256" key="4">
    <source>
        <dbReference type="ARBA" id="ARBA00022679"/>
    </source>
</evidence>
<evidence type="ECO:0000313" key="7">
    <source>
        <dbReference type="EMBL" id="HIU27110.1"/>
    </source>
</evidence>
<dbReference type="PANTHER" id="PTHR37316:SF3">
    <property type="entry name" value="TEICHOIC ACID GLYCEROL-PHOSPHATE TRANSFERASE"/>
    <property type="match status" value="1"/>
</dbReference>
<keyword evidence="6" id="KW-0472">Membrane</keyword>
<protein>
    <submittedName>
        <fullName evidence="7">CDP-glycerol glycerophosphotransferase family protein</fullName>
    </submittedName>
</protein>
<sequence length="368" mass="42170">MKIIFKVLIGFLNLIYCLFKMLPVKDKVTFISRQADRPTEDIQLLGKALEAADPHLKVIYLCKTIKSGIGHVLAYCFHILRQMYHIATSRVVILDSYCMGVSLLKQRSSLKVIQMWHALGSLKKFGYSILGEAEGRSADTAEAMKMHRNYSYILTSSEECAPHFCQAFGYDISHARIMSLPRVDKITDEKNREKIKEQIYREYPDIKGKKVVVYAPTFRKDKDISQQIDALAAAFDPDRYAFVLKKHPLMEADCQCMTDDKFSTLEMIFAADYVICDYSAIVFEAALAGKPLFFYAFDYKEYGADRDFYIDYLAEMPGIISPDASEIAKAVSGDDFDLRKVRLFAEKYVSEQRDCTKKLAEFVLKEMQ</sequence>
<comment type="subcellular location">
    <subcellularLocation>
        <location evidence="1">Cell membrane</location>
        <topology evidence="1">Peripheral membrane protein</topology>
    </subcellularLocation>
</comment>
<keyword evidence="5" id="KW-0777">Teichoic acid biosynthesis</keyword>
<dbReference type="PANTHER" id="PTHR37316">
    <property type="entry name" value="TEICHOIC ACID GLYCEROL-PHOSPHATE PRIMASE"/>
    <property type="match status" value="1"/>
</dbReference>
<dbReference type="Pfam" id="PF04464">
    <property type="entry name" value="Glyphos_transf"/>
    <property type="match status" value="1"/>
</dbReference>
<evidence type="ECO:0000256" key="1">
    <source>
        <dbReference type="ARBA" id="ARBA00004202"/>
    </source>
</evidence>
<dbReference type="Proteomes" id="UP000824091">
    <property type="component" value="Unassembled WGS sequence"/>
</dbReference>
<organism evidence="7 8">
    <name type="scientific">Candidatus Fimisoma avicola</name>
    <dbReference type="NCBI Taxonomy" id="2840826"/>
    <lineage>
        <taxon>Bacteria</taxon>
        <taxon>Bacillati</taxon>
        <taxon>Bacillota</taxon>
        <taxon>Clostridia</taxon>
        <taxon>Eubacteriales</taxon>
        <taxon>Candidatus Fimisoma</taxon>
    </lineage>
</organism>
<name>A0A9D1L7L0_9FIRM</name>
<dbReference type="InterPro" id="IPR043149">
    <property type="entry name" value="TagF_N"/>
</dbReference>
<dbReference type="AlphaFoldDB" id="A0A9D1L7L0"/>
<evidence type="ECO:0000256" key="3">
    <source>
        <dbReference type="ARBA" id="ARBA00022475"/>
    </source>
</evidence>
<dbReference type="GO" id="GO:0019350">
    <property type="term" value="P:teichoic acid biosynthetic process"/>
    <property type="evidence" value="ECO:0007669"/>
    <property type="project" value="UniProtKB-KW"/>
</dbReference>
<keyword evidence="3" id="KW-1003">Cell membrane</keyword>
<dbReference type="GO" id="GO:0047355">
    <property type="term" value="F:CDP-glycerol glycerophosphotransferase activity"/>
    <property type="evidence" value="ECO:0007669"/>
    <property type="project" value="InterPro"/>
</dbReference>
<evidence type="ECO:0000256" key="5">
    <source>
        <dbReference type="ARBA" id="ARBA00022944"/>
    </source>
</evidence>
<proteinExistence type="inferred from homology"/>
<dbReference type="EMBL" id="DVMO01000030">
    <property type="protein sequence ID" value="HIU27110.1"/>
    <property type="molecule type" value="Genomic_DNA"/>
</dbReference>
<gene>
    <name evidence="7" type="ORF">IAD16_01855</name>
</gene>
<evidence type="ECO:0000313" key="8">
    <source>
        <dbReference type="Proteomes" id="UP000824091"/>
    </source>
</evidence>
<comment type="caution">
    <text evidence="7">The sequence shown here is derived from an EMBL/GenBank/DDBJ whole genome shotgun (WGS) entry which is preliminary data.</text>
</comment>
<dbReference type="SUPFAM" id="SSF53756">
    <property type="entry name" value="UDP-Glycosyltransferase/glycogen phosphorylase"/>
    <property type="match status" value="1"/>
</dbReference>
<dbReference type="InterPro" id="IPR007554">
    <property type="entry name" value="Glycerophosphate_synth"/>
</dbReference>
<dbReference type="Gene3D" id="3.40.50.11820">
    <property type="match status" value="1"/>
</dbReference>
<reference evidence="7" key="2">
    <citation type="journal article" date="2021" name="PeerJ">
        <title>Extensive microbial diversity within the chicken gut microbiome revealed by metagenomics and culture.</title>
        <authorList>
            <person name="Gilroy R."/>
            <person name="Ravi A."/>
            <person name="Getino M."/>
            <person name="Pursley I."/>
            <person name="Horton D.L."/>
            <person name="Alikhan N.F."/>
            <person name="Baker D."/>
            <person name="Gharbi K."/>
            <person name="Hall N."/>
            <person name="Watson M."/>
            <person name="Adriaenssens E.M."/>
            <person name="Foster-Nyarko E."/>
            <person name="Jarju S."/>
            <person name="Secka A."/>
            <person name="Antonio M."/>
            <person name="Oren A."/>
            <person name="Chaudhuri R.R."/>
            <person name="La Ragione R."/>
            <person name="Hildebrand F."/>
            <person name="Pallen M.J."/>
        </authorList>
    </citation>
    <scope>NUCLEOTIDE SEQUENCE</scope>
    <source>
        <strain evidence="7">11300</strain>
    </source>
</reference>
<accession>A0A9D1L7L0</accession>
<evidence type="ECO:0000256" key="2">
    <source>
        <dbReference type="ARBA" id="ARBA00010488"/>
    </source>
</evidence>
<comment type="similarity">
    <text evidence="2">Belongs to the CDP-glycerol glycerophosphotransferase family.</text>
</comment>
<reference evidence="7" key="1">
    <citation type="submission" date="2020-10" db="EMBL/GenBank/DDBJ databases">
        <authorList>
            <person name="Gilroy R."/>
        </authorList>
    </citation>
    <scope>NUCLEOTIDE SEQUENCE</scope>
    <source>
        <strain evidence="7">11300</strain>
    </source>
</reference>
<dbReference type="GO" id="GO:0005886">
    <property type="term" value="C:plasma membrane"/>
    <property type="evidence" value="ECO:0007669"/>
    <property type="project" value="UniProtKB-SubCell"/>
</dbReference>